<feature type="site" description="Important for activity" evidence="8">
    <location>
        <position position="8"/>
    </location>
</feature>
<evidence type="ECO:0000256" key="4">
    <source>
        <dbReference type="ARBA" id="ARBA00022741"/>
    </source>
</evidence>
<keyword evidence="4 8" id="KW-0547">Nucleotide-binding</keyword>
<feature type="domain" description="Carbohydrate kinase FGGY N-terminal" evidence="11">
    <location>
        <begin position="3"/>
        <end position="247"/>
    </location>
</feature>
<dbReference type="EC" id="2.7.1.17" evidence="8 10"/>
<dbReference type="InterPro" id="IPR006000">
    <property type="entry name" value="Xylulokinase"/>
</dbReference>
<name>A0A9D2M063_9FIRM</name>
<dbReference type="Pfam" id="PF02782">
    <property type="entry name" value="FGGY_C"/>
    <property type="match status" value="1"/>
</dbReference>
<evidence type="ECO:0000256" key="3">
    <source>
        <dbReference type="ARBA" id="ARBA00022679"/>
    </source>
</evidence>
<evidence type="ECO:0000256" key="7">
    <source>
        <dbReference type="ARBA" id="ARBA00023277"/>
    </source>
</evidence>
<proteinExistence type="inferred from homology"/>
<dbReference type="InterPro" id="IPR050406">
    <property type="entry name" value="FGGY_Carb_Kinase"/>
</dbReference>
<evidence type="ECO:0000313" key="14">
    <source>
        <dbReference type="Proteomes" id="UP000824214"/>
    </source>
</evidence>
<comment type="similarity">
    <text evidence="1 8 9">Belongs to the FGGY kinase family.</text>
</comment>
<evidence type="ECO:0000256" key="2">
    <source>
        <dbReference type="ARBA" id="ARBA00022629"/>
    </source>
</evidence>
<dbReference type="PROSITE" id="PS00933">
    <property type="entry name" value="FGGY_KINASES_1"/>
    <property type="match status" value="1"/>
</dbReference>
<evidence type="ECO:0000256" key="8">
    <source>
        <dbReference type="HAMAP-Rule" id="MF_02220"/>
    </source>
</evidence>
<keyword evidence="7 8" id="KW-0119">Carbohydrate metabolism</keyword>
<evidence type="ECO:0000256" key="9">
    <source>
        <dbReference type="RuleBase" id="RU003733"/>
    </source>
</evidence>
<organism evidence="13 14">
    <name type="scientific">Candidatus Acutalibacter ornithocaccae</name>
    <dbReference type="NCBI Taxonomy" id="2838416"/>
    <lineage>
        <taxon>Bacteria</taxon>
        <taxon>Bacillati</taxon>
        <taxon>Bacillota</taxon>
        <taxon>Clostridia</taxon>
        <taxon>Eubacteriales</taxon>
        <taxon>Acutalibacteraceae</taxon>
        <taxon>Acutalibacter</taxon>
    </lineage>
</organism>
<dbReference type="AlphaFoldDB" id="A0A9D2M063"/>
<feature type="binding site" evidence="8">
    <location>
        <begin position="81"/>
        <end position="82"/>
    </location>
    <ligand>
        <name>substrate</name>
    </ligand>
</feature>
<dbReference type="PIRSF" id="PIRSF000538">
    <property type="entry name" value="GlpK"/>
    <property type="match status" value="1"/>
</dbReference>
<dbReference type="InterPro" id="IPR018485">
    <property type="entry name" value="FGGY_C"/>
</dbReference>
<dbReference type="Gene3D" id="3.30.420.40">
    <property type="match status" value="2"/>
</dbReference>
<evidence type="ECO:0000259" key="11">
    <source>
        <dbReference type="Pfam" id="PF00370"/>
    </source>
</evidence>
<comment type="caution">
    <text evidence="13">The sequence shown here is derived from an EMBL/GenBank/DDBJ whole genome shotgun (WGS) entry which is preliminary data.</text>
</comment>
<feature type="domain" description="Carbohydrate kinase FGGY C-terminal" evidence="12">
    <location>
        <begin position="258"/>
        <end position="452"/>
    </location>
</feature>
<dbReference type="Pfam" id="PF00370">
    <property type="entry name" value="FGGY_N"/>
    <property type="match status" value="1"/>
</dbReference>
<evidence type="ECO:0000256" key="6">
    <source>
        <dbReference type="ARBA" id="ARBA00022840"/>
    </source>
</evidence>
<dbReference type="InterPro" id="IPR018483">
    <property type="entry name" value="Carb_kinase_FGGY_CS"/>
</dbReference>
<dbReference type="CDD" id="cd07808">
    <property type="entry name" value="ASKHA_NBD_FGGY_EcXK-like"/>
    <property type="match status" value="1"/>
</dbReference>
<dbReference type="InterPro" id="IPR000577">
    <property type="entry name" value="Carb_kinase_FGGY"/>
</dbReference>
<dbReference type="SUPFAM" id="SSF53067">
    <property type="entry name" value="Actin-like ATPase domain"/>
    <property type="match status" value="2"/>
</dbReference>
<accession>A0A9D2M063</accession>
<evidence type="ECO:0000259" key="12">
    <source>
        <dbReference type="Pfam" id="PF02782"/>
    </source>
</evidence>
<keyword evidence="2 8" id="KW-0859">Xylose metabolism</keyword>
<dbReference type="InterPro" id="IPR043129">
    <property type="entry name" value="ATPase_NBD"/>
</dbReference>
<dbReference type="HAMAP" id="MF_02220">
    <property type="entry name" value="XylB"/>
    <property type="match status" value="1"/>
</dbReference>
<sequence>MAYLIGIDLGTSGTKTVLFDQEGHVVASATVEYPMYQEHNGWAEQDPLDWWNATCQTIKAVIEKSGVSNQEVKAVGISGQMHGLVMLDKEGNLLRRSIIWCDQRTAAECEEITQRVGQQRLIEITANPALTGFTASKILWVRNHQPELYAKCAHILLPKDYVRYMLTGEFATEVSDASGMQLLDVPGRCWSQEVLEKLDIDPALLAKVYESPEVTGEITSRAAELTGLKAGTPVVGGAGDNAAAAVGTGVVRDGKAFTTIGTSGVVFAHTDNISIDPQGRVHTFCCAVPGAWHVMGVTQGAGLSLKWFRDNFCGAEKETALGMGKDPYILMDQEAERSPIGCNRLLYLPYLMGERTPHLDPDCRGVFFGLSAMHTKWDMLRAVMEGVTYSLRDCMEILRGMGLDIGEMYACGGGGSSPLWRQMLADAYNCPVTTVKSKEGPALGVAILAGVGAGLYPSVQEACDVMIQTNQPQNPIAENVPQYESFYQVYKSLYPALKENFKLLAKAE</sequence>
<feature type="active site" description="Proton acceptor" evidence="8">
    <location>
        <position position="240"/>
    </location>
</feature>
<dbReference type="GO" id="GO:0004856">
    <property type="term" value="F:D-xylulokinase activity"/>
    <property type="evidence" value="ECO:0007669"/>
    <property type="project" value="UniProtKB-UniRule"/>
</dbReference>
<dbReference type="NCBIfam" id="TIGR01312">
    <property type="entry name" value="XylB"/>
    <property type="match status" value="1"/>
</dbReference>
<evidence type="ECO:0000256" key="5">
    <source>
        <dbReference type="ARBA" id="ARBA00022777"/>
    </source>
</evidence>
<dbReference type="GO" id="GO:0042732">
    <property type="term" value="P:D-xylose metabolic process"/>
    <property type="evidence" value="ECO:0007669"/>
    <property type="project" value="UniProtKB-KW"/>
</dbReference>
<dbReference type="GO" id="GO:0005524">
    <property type="term" value="F:ATP binding"/>
    <property type="evidence" value="ECO:0007669"/>
    <property type="project" value="UniProtKB-UniRule"/>
</dbReference>
<dbReference type="GO" id="GO:0005998">
    <property type="term" value="P:xylulose catabolic process"/>
    <property type="evidence" value="ECO:0007669"/>
    <property type="project" value="UniProtKB-UniRule"/>
</dbReference>
<dbReference type="InterPro" id="IPR018484">
    <property type="entry name" value="FGGY_N"/>
</dbReference>
<dbReference type="EMBL" id="DWXZ01000251">
    <property type="protein sequence ID" value="HJB38707.1"/>
    <property type="molecule type" value="Genomic_DNA"/>
</dbReference>
<reference evidence="13" key="2">
    <citation type="submission" date="2021-04" db="EMBL/GenBank/DDBJ databases">
        <authorList>
            <person name="Gilroy R."/>
        </authorList>
    </citation>
    <scope>NUCLEOTIDE SEQUENCE</scope>
    <source>
        <strain evidence="13">ChiBcolR8-3208</strain>
    </source>
</reference>
<dbReference type="Proteomes" id="UP000824214">
    <property type="component" value="Unassembled WGS sequence"/>
</dbReference>
<dbReference type="PANTHER" id="PTHR43095:SF5">
    <property type="entry name" value="XYLULOSE KINASE"/>
    <property type="match status" value="1"/>
</dbReference>
<evidence type="ECO:0000313" key="13">
    <source>
        <dbReference type="EMBL" id="HJB38707.1"/>
    </source>
</evidence>
<dbReference type="PROSITE" id="PS00445">
    <property type="entry name" value="FGGY_KINASES_2"/>
    <property type="match status" value="1"/>
</dbReference>
<comment type="function">
    <text evidence="8">Catalyzes the phosphorylation of D-xylulose to D-xylulose 5-phosphate.</text>
</comment>
<keyword evidence="6 8" id="KW-0067">ATP-binding</keyword>
<reference evidence="13" key="1">
    <citation type="journal article" date="2021" name="PeerJ">
        <title>Extensive microbial diversity within the chicken gut microbiome revealed by metagenomics and culture.</title>
        <authorList>
            <person name="Gilroy R."/>
            <person name="Ravi A."/>
            <person name="Getino M."/>
            <person name="Pursley I."/>
            <person name="Horton D.L."/>
            <person name="Alikhan N.F."/>
            <person name="Baker D."/>
            <person name="Gharbi K."/>
            <person name="Hall N."/>
            <person name="Watson M."/>
            <person name="Adriaenssens E.M."/>
            <person name="Foster-Nyarko E."/>
            <person name="Jarju S."/>
            <person name="Secka A."/>
            <person name="Antonio M."/>
            <person name="Oren A."/>
            <person name="Chaudhuri R.R."/>
            <person name="La Ragione R."/>
            <person name="Hildebrand F."/>
            <person name="Pallen M.J."/>
        </authorList>
    </citation>
    <scope>NUCLEOTIDE SEQUENCE</scope>
    <source>
        <strain evidence="13">ChiBcolR8-3208</strain>
    </source>
</reference>
<gene>
    <name evidence="8 10 13" type="primary">xylB</name>
    <name evidence="13" type="ORF">H9942_11685</name>
</gene>
<evidence type="ECO:0000256" key="1">
    <source>
        <dbReference type="ARBA" id="ARBA00009156"/>
    </source>
</evidence>
<comment type="catalytic activity">
    <reaction evidence="8 10">
        <text>D-xylulose + ATP = D-xylulose 5-phosphate + ADP + H(+)</text>
        <dbReference type="Rhea" id="RHEA:10964"/>
        <dbReference type="ChEBI" id="CHEBI:15378"/>
        <dbReference type="ChEBI" id="CHEBI:17140"/>
        <dbReference type="ChEBI" id="CHEBI:30616"/>
        <dbReference type="ChEBI" id="CHEBI:57737"/>
        <dbReference type="ChEBI" id="CHEBI:456216"/>
        <dbReference type="EC" id="2.7.1.17"/>
    </reaction>
</comment>
<protein>
    <recommendedName>
        <fullName evidence="8 10">Xylulose kinase</fullName>
        <shortName evidence="8 10">Xylulokinase</shortName>
        <ecNumber evidence="8 10">2.7.1.17</ecNumber>
    </recommendedName>
</protein>
<dbReference type="PANTHER" id="PTHR43095">
    <property type="entry name" value="SUGAR KINASE"/>
    <property type="match status" value="1"/>
</dbReference>
<keyword evidence="5 8" id="KW-0418">Kinase</keyword>
<keyword evidence="3 8" id="KW-0808">Transferase</keyword>
<evidence type="ECO:0000256" key="10">
    <source>
        <dbReference type="RuleBase" id="RU364073"/>
    </source>
</evidence>